<evidence type="ECO:0000313" key="3">
    <source>
        <dbReference type="Proteomes" id="UP001630127"/>
    </source>
</evidence>
<accession>A0ABD3AVC7</accession>
<organism evidence="2 3">
    <name type="scientific">Cinchona calisaya</name>
    <dbReference type="NCBI Taxonomy" id="153742"/>
    <lineage>
        <taxon>Eukaryota</taxon>
        <taxon>Viridiplantae</taxon>
        <taxon>Streptophyta</taxon>
        <taxon>Embryophyta</taxon>
        <taxon>Tracheophyta</taxon>
        <taxon>Spermatophyta</taxon>
        <taxon>Magnoliopsida</taxon>
        <taxon>eudicotyledons</taxon>
        <taxon>Gunneridae</taxon>
        <taxon>Pentapetalae</taxon>
        <taxon>asterids</taxon>
        <taxon>lamiids</taxon>
        <taxon>Gentianales</taxon>
        <taxon>Rubiaceae</taxon>
        <taxon>Cinchonoideae</taxon>
        <taxon>Cinchoneae</taxon>
        <taxon>Cinchona</taxon>
    </lineage>
</organism>
<evidence type="ECO:0000313" key="2">
    <source>
        <dbReference type="EMBL" id="KAL3535172.1"/>
    </source>
</evidence>
<dbReference type="AlphaFoldDB" id="A0ABD3AVC7"/>
<dbReference type="Proteomes" id="UP001630127">
    <property type="component" value="Unassembled WGS sequence"/>
</dbReference>
<feature type="coiled-coil region" evidence="1">
    <location>
        <begin position="10"/>
        <end position="48"/>
    </location>
</feature>
<keyword evidence="1" id="KW-0175">Coiled coil</keyword>
<sequence length="115" mass="13125">MLCHHEQLKAKALSNLKKVMKAEKNNALEELEARLWNEAEQLAMLESKHSTKVADLTKVQDQLTEELNLSNGKLAFFVDVANCLKAEVPIAELERVQHFLAQKFVKKTFKISTTF</sequence>
<dbReference type="EMBL" id="JBJUIK010000002">
    <property type="protein sequence ID" value="KAL3535172.1"/>
    <property type="molecule type" value="Genomic_DNA"/>
</dbReference>
<protein>
    <submittedName>
        <fullName evidence="2">Uncharacterized protein</fullName>
    </submittedName>
</protein>
<evidence type="ECO:0000256" key="1">
    <source>
        <dbReference type="SAM" id="Coils"/>
    </source>
</evidence>
<reference evidence="2 3" key="1">
    <citation type="submission" date="2024-11" db="EMBL/GenBank/DDBJ databases">
        <title>A near-complete genome assembly of Cinchona calisaya.</title>
        <authorList>
            <person name="Lian D.C."/>
            <person name="Zhao X.W."/>
            <person name="Wei L."/>
        </authorList>
    </citation>
    <scope>NUCLEOTIDE SEQUENCE [LARGE SCALE GENOMIC DNA]</scope>
    <source>
        <tissue evidence="2">Nenye</tissue>
    </source>
</reference>
<keyword evidence="3" id="KW-1185">Reference proteome</keyword>
<name>A0ABD3AVC7_9GENT</name>
<proteinExistence type="predicted"/>
<gene>
    <name evidence="2" type="ORF">ACH5RR_003633</name>
</gene>
<comment type="caution">
    <text evidence="2">The sequence shown here is derived from an EMBL/GenBank/DDBJ whole genome shotgun (WGS) entry which is preliminary data.</text>
</comment>